<dbReference type="GO" id="GO:0008198">
    <property type="term" value="F:ferrous iron binding"/>
    <property type="evidence" value="ECO:0007669"/>
    <property type="project" value="InterPro"/>
</dbReference>
<dbReference type="InterPro" id="IPR037523">
    <property type="entry name" value="VOC_core"/>
</dbReference>
<dbReference type="InterPro" id="IPR000486">
    <property type="entry name" value="Xdiol_ring_cleave_dOase_1/2"/>
</dbReference>
<accession>A0A2Z2NNE0</accession>
<dbReference type="Pfam" id="PF00903">
    <property type="entry name" value="Glyoxalase"/>
    <property type="match status" value="1"/>
</dbReference>
<dbReference type="PROSITE" id="PS51819">
    <property type="entry name" value="VOC"/>
    <property type="match status" value="1"/>
</dbReference>
<keyword evidence="5 8" id="KW-0223">Dioxygenase</keyword>
<keyword evidence="3" id="KW-0479">Metal-binding</keyword>
<dbReference type="InterPro" id="IPR004360">
    <property type="entry name" value="Glyas_Fos-R_dOase_dom"/>
</dbReference>
<dbReference type="KEGG" id="gai:IMCC3135_14205"/>
<dbReference type="PANTHER" id="PTHR21366">
    <property type="entry name" value="GLYOXALASE FAMILY PROTEIN"/>
    <property type="match status" value="1"/>
</dbReference>
<evidence type="ECO:0000256" key="1">
    <source>
        <dbReference type="ARBA" id="ARBA00001954"/>
    </source>
</evidence>
<dbReference type="Gene3D" id="3.10.180.10">
    <property type="entry name" value="2,3-Dihydroxybiphenyl 1,2-Dioxygenase, domain 1"/>
    <property type="match status" value="1"/>
</dbReference>
<evidence type="ECO:0000313" key="11">
    <source>
        <dbReference type="Proteomes" id="UP000250079"/>
    </source>
</evidence>
<proteinExistence type="inferred from homology"/>
<dbReference type="PROSITE" id="PS00082">
    <property type="entry name" value="EXTRADIOL_DIOXYGENAS"/>
    <property type="match status" value="1"/>
</dbReference>
<dbReference type="AlphaFoldDB" id="A0A2Z2NNE0"/>
<evidence type="ECO:0000256" key="6">
    <source>
        <dbReference type="ARBA" id="ARBA00023002"/>
    </source>
</evidence>
<comment type="cofactor">
    <cofactor evidence="1 8">
        <name>Fe(2+)</name>
        <dbReference type="ChEBI" id="CHEBI:29033"/>
    </cofactor>
</comment>
<keyword evidence="6 8" id="KW-0560">Oxidoreductase</keyword>
<evidence type="ECO:0000256" key="7">
    <source>
        <dbReference type="ARBA" id="ARBA00023004"/>
    </source>
</evidence>
<name>A0A2Z2NNE0_9GAMM</name>
<keyword evidence="7 8" id="KW-0408">Iron</keyword>
<comment type="similarity">
    <text evidence="2 8">Belongs to the extradiol ring-cleavage dioxygenase family.</text>
</comment>
<evidence type="ECO:0000256" key="3">
    <source>
        <dbReference type="ARBA" id="ARBA00022723"/>
    </source>
</evidence>
<protein>
    <submittedName>
        <fullName evidence="10">Ring-cleaving dioxygenase MhqA</fullName>
        <ecNumber evidence="10">1.13.11.-</ecNumber>
    </submittedName>
</protein>
<sequence>MNVQGLHHVAYRCRNAKLTAEFYKQYLNLDLTIAIAENKVPSTGEWSPHVHIFLKMQDGSYLAFFELPESPEMELDQNTPDWVQHLALKVPDMESLVTAKKRLIAGGVDVVGPTDHKVCQSIYFFDPNGHRMELTVDTIIPEMAEALLIQAQPLLEEWDKTKRAPDVAAFKTEKA</sequence>
<reference evidence="10 11" key="1">
    <citation type="submission" date="2016-12" db="EMBL/GenBank/DDBJ databases">
        <authorList>
            <person name="Song W.-J."/>
            <person name="Kurnit D.M."/>
        </authorList>
    </citation>
    <scope>NUCLEOTIDE SEQUENCE [LARGE SCALE GENOMIC DNA]</scope>
    <source>
        <strain evidence="10 11">IMCC3135</strain>
    </source>
</reference>
<dbReference type="OrthoDB" id="9804944at2"/>
<dbReference type="EC" id="1.13.11.-" evidence="10"/>
<dbReference type="GO" id="GO:0051213">
    <property type="term" value="F:dioxygenase activity"/>
    <property type="evidence" value="ECO:0007669"/>
    <property type="project" value="UniProtKB-KW"/>
</dbReference>
<gene>
    <name evidence="10" type="primary">mhqA</name>
    <name evidence="10" type="ORF">IMCC3135_14205</name>
</gene>
<evidence type="ECO:0000256" key="8">
    <source>
        <dbReference type="RuleBase" id="RU000683"/>
    </source>
</evidence>
<organism evidence="10 11">
    <name type="scientific">Granulosicoccus antarcticus IMCC3135</name>
    <dbReference type="NCBI Taxonomy" id="1192854"/>
    <lineage>
        <taxon>Bacteria</taxon>
        <taxon>Pseudomonadati</taxon>
        <taxon>Pseudomonadota</taxon>
        <taxon>Gammaproteobacteria</taxon>
        <taxon>Chromatiales</taxon>
        <taxon>Granulosicoccaceae</taxon>
        <taxon>Granulosicoccus</taxon>
    </lineage>
</organism>
<evidence type="ECO:0000313" key="10">
    <source>
        <dbReference type="EMBL" id="ASJ72926.1"/>
    </source>
</evidence>
<dbReference type="InterPro" id="IPR029068">
    <property type="entry name" value="Glyas_Bleomycin-R_OHBP_Dase"/>
</dbReference>
<evidence type="ECO:0000259" key="9">
    <source>
        <dbReference type="PROSITE" id="PS51819"/>
    </source>
</evidence>
<dbReference type="RefSeq" id="WP_088918192.1">
    <property type="nucleotide sequence ID" value="NZ_CP018632.1"/>
</dbReference>
<dbReference type="EMBL" id="CP018632">
    <property type="protein sequence ID" value="ASJ72926.1"/>
    <property type="molecule type" value="Genomic_DNA"/>
</dbReference>
<keyword evidence="11" id="KW-1185">Reference proteome</keyword>
<keyword evidence="4 8" id="KW-0058">Aromatic hydrocarbons catabolism</keyword>
<dbReference type="CDD" id="cd06587">
    <property type="entry name" value="VOC"/>
    <property type="match status" value="1"/>
</dbReference>
<feature type="domain" description="VOC" evidence="9">
    <location>
        <begin position="5"/>
        <end position="137"/>
    </location>
</feature>
<dbReference type="Proteomes" id="UP000250079">
    <property type="component" value="Chromosome"/>
</dbReference>
<dbReference type="InterPro" id="IPR050383">
    <property type="entry name" value="GlyoxalaseI/FosfomycinResist"/>
</dbReference>
<dbReference type="PANTHER" id="PTHR21366:SF30">
    <property type="entry name" value="BLL2330 PROTEIN"/>
    <property type="match status" value="1"/>
</dbReference>
<evidence type="ECO:0000256" key="2">
    <source>
        <dbReference type="ARBA" id="ARBA00008784"/>
    </source>
</evidence>
<evidence type="ECO:0000256" key="4">
    <source>
        <dbReference type="ARBA" id="ARBA00022797"/>
    </source>
</evidence>
<evidence type="ECO:0000256" key="5">
    <source>
        <dbReference type="ARBA" id="ARBA00022964"/>
    </source>
</evidence>
<dbReference type="SUPFAM" id="SSF54593">
    <property type="entry name" value="Glyoxalase/Bleomycin resistance protein/Dihydroxybiphenyl dioxygenase"/>
    <property type="match status" value="1"/>
</dbReference>